<name>A0A1M6M8X1_PARC5</name>
<keyword evidence="2" id="KW-1185">Reference proteome</keyword>
<evidence type="ECO:0000313" key="2">
    <source>
        <dbReference type="Proteomes" id="UP000184465"/>
    </source>
</evidence>
<evidence type="ECO:0000313" key="1">
    <source>
        <dbReference type="EMBL" id="SHJ79908.1"/>
    </source>
</evidence>
<accession>A0A1M6M8X1</accession>
<dbReference type="EMBL" id="FRAG01000009">
    <property type="protein sequence ID" value="SHJ79908.1"/>
    <property type="molecule type" value="Genomic_DNA"/>
</dbReference>
<dbReference type="AlphaFoldDB" id="A0A1M6M8X1"/>
<protein>
    <recommendedName>
        <fullName evidence="3">C2H2-type domain-containing protein</fullName>
    </recommendedName>
</protein>
<evidence type="ECO:0008006" key="3">
    <source>
        <dbReference type="Google" id="ProtNLM"/>
    </source>
</evidence>
<proteinExistence type="predicted"/>
<reference evidence="2" key="1">
    <citation type="submission" date="2016-11" db="EMBL/GenBank/DDBJ databases">
        <authorList>
            <person name="Varghese N."/>
            <person name="Submissions S."/>
        </authorList>
    </citation>
    <scope>NUCLEOTIDE SEQUENCE [LARGE SCALE GENOMIC DNA]</scope>
    <source>
        <strain evidence="2">DSM 15212 / CIP 107654 / DViRD3</strain>
    </source>
</reference>
<sequence length="590" mass="69617">MHMLEFLNLIKYKKIQDLFPENINENSEFKCQICGKKMSTFHSNHLKIHNIIKNDYIKKYGFPNRYHEQKYILNMIIDKIYSLYISNTKKWIYLDSMSRSYITVQERKFHKGDVFRHLKGDNTLGVFSLEKCAKWMIFDIDAYYSILDAQEVAFSIKHFLQGYIPAEQIHITYSGNKGYHIELFFDKFVAISDLIEVFSIVLNEICIERFEGVNVELRPELKGVNGKGIKLPCGINHANEDESKNYCSFMNDLFKEVENEVEYILNIEKTDHRIIDQIIEDYKFIDKVEYGDKYLYNRKKVKHKDNDGNGNTFFKSEEMFINKDICVENYNHITIQKYLKEGLSQPGTRHDISFLIAIYLKDKGYSREENEKKLLEWSIKQVEKGMSKSSNVEIMREIKNISNYVYNPKNNCHLSRFKKDVCITKSDLLLFEQLNKNSLGTGKRVINHQKILYALIVHSKRYKEDNGQFYMTYTQIQKSTGIGSRNTICKCITDLYKWGYITIISRNTKIRENSKRNKANVYCINQKDVELDSNIFKLCNNKDLCDNCFLCMIKKCYNTGDLNKVVTRRIKDKIKKLNDDNCVMNNKSID</sequence>
<organism evidence="1 2">
    <name type="scientific">Paramaledivibacter caminithermalis (strain DSM 15212 / CIP 107654 / DViRD3)</name>
    <name type="common">Clostridium caminithermale</name>
    <dbReference type="NCBI Taxonomy" id="1121301"/>
    <lineage>
        <taxon>Bacteria</taxon>
        <taxon>Bacillati</taxon>
        <taxon>Bacillota</taxon>
        <taxon>Clostridia</taxon>
        <taxon>Peptostreptococcales</taxon>
        <taxon>Caminicellaceae</taxon>
        <taxon>Paramaledivibacter</taxon>
    </lineage>
</organism>
<gene>
    <name evidence="1" type="ORF">SAMN02745912_01138</name>
</gene>
<dbReference type="STRING" id="1121301.SAMN02745912_01138"/>
<dbReference type="Proteomes" id="UP000184465">
    <property type="component" value="Unassembled WGS sequence"/>
</dbReference>